<reference evidence="6 7" key="1">
    <citation type="submission" date="2024-11" db="EMBL/GenBank/DDBJ databases">
        <title>A near-complete genome assembly of Cinchona calisaya.</title>
        <authorList>
            <person name="Lian D.C."/>
            <person name="Zhao X.W."/>
            <person name="Wei L."/>
        </authorList>
    </citation>
    <scope>NUCLEOTIDE SEQUENCE [LARGE SCALE GENOMIC DNA]</scope>
    <source>
        <tissue evidence="6">Nenye</tissue>
    </source>
</reference>
<sequence length="241" mass="27362">MKEVAQIGAPVVLPTPSTTPLPFPVAACFPHQPEPEPKPKPKPVSIYYSNGAFRLDLNNNNNHQHPAAPSPVLENLNICAPFKSFTSLLTGADDDLDFLPSFLKEQNSKIDQIIQTQGDHLRRILESMQRRQYEVLECEAEERAAKKLKEKELELNQVARKLVGMEIRENLFQKENQILKNRVRRLEETNNSLRAELQEAILRGGKVERSGSSELDDVESAHVDPHRIPPLKPVARNQSRW</sequence>
<organism evidence="6 7">
    <name type="scientific">Cinchona calisaya</name>
    <dbReference type="NCBI Taxonomy" id="153742"/>
    <lineage>
        <taxon>Eukaryota</taxon>
        <taxon>Viridiplantae</taxon>
        <taxon>Streptophyta</taxon>
        <taxon>Embryophyta</taxon>
        <taxon>Tracheophyta</taxon>
        <taxon>Spermatophyta</taxon>
        <taxon>Magnoliopsida</taxon>
        <taxon>eudicotyledons</taxon>
        <taxon>Gunneridae</taxon>
        <taxon>Pentapetalae</taxon>
        <taxon>asterids</taxon>
        <taxon>lamiids</taxon>
        <taxon>Gentianales</taxon>
        <taxon>Rubiaceae</taxon>
        <taxon>Cinchonoideae</taxon>
        <taxon>Cinchoneae</taxon>
        <taxon>Cinchona</taxon>
    </lineage>
</organism>
<dbReference type="Proteomes" id="UP001630127">
    <property type="component" value="Unassembled WGS sequence"/>
</dbReference>
<keyword evidence="2" id="KW-0863">Zinc-finger</keyword>
<keyword evidence="7" id="KW-1185">Reference proteome</keyword>
<dbReference type="AlphaFoldDB" id="A0ABD2ZXG0"/>
<proteinExistence type="predicted"/>
<evidence type="ECO:0000256" key="4">
    <source>
        <dbReference type="SAM" id="Coils"/>
    </source>
</evidence>
<dbReference type="GO" id="GO:0008270">
    <property type="term" value="F:zinc ion binding"/>
    <property type="evidence" value="ECO:0007669"/>
    <property type="project" value="UniProtKB-KW"/>
</dbReference>
<feature type="coiled-coil region" evidence="4">
    <location>
        <begin position="138"/>
        <end position="203"/>
    </location>
</feature>
<keyword evidence="1" id="KW-0479">Metal-binding</keyword>
<evidence type="ECO:0000256" key="1">
    <source>
        <dbReference type="ARBA" id="ARBA00022723"/>
    </source>
</evidence>
<evidence type="ECO:0000256" key="5">
    <source>
        <dbReference type="SAM" id="MobiDB-lite"/>
    </source>
</evidence>
<keyword evidence="4" id="KW-0175">Coiled coil</keyword>
<dbReference type="EMBL" id="JBJUIK010000007">
    <property type="protein sequence ID" value="KAL3524097.1"/>
    <property type="molecule type" value="Genomic_DNA"/>
</dbReference>
<comment type="caution">
    <text evidence="6">The sequence shown here is derived from an EMBL/GenBank/DDBJ whole genome shotgun (WGS) entry which is preliminary data.</text>
</comment>
<evidence type="ECO:0000313" key="6">
    <source>
        <dbReference type="EMBL" id="KAL3524097.1"/>
    </source>
</evidence>
<evidence type="ECO:0000256" key="3">
    <source>
        <dbReference type="ARBA" id="ARBA00022833"/>
    </source>
</evidence>
<name>A0ABD2ZXG0_9GENT</name>
<feature type="region of interest" description="Disordered" evidence="5">
    <location>
        <begin position="208"/>
        <end position="241"/>
    </location>
</feature>
<evidence type="ECO:0000256" key="2">
    <source>
        <dbReference type="ARBA" id="ARBA00022771"/>
    </source>
</evidence>
<dbReference type="PANTHER" id="PTHR42647:SF5">
    <property type="entry name" value="SBP (S-RIBONUCLEASE BINDING PROTEIN) FAMILY PROTEIN"/>
    <property type="match status" value="1"/>
</dbReference>
<accession>A0ABD2ZXG0</accession>
<keyword evidence="3" id="KW-0862">Zinc</keyword>
<protein>
    <submittedName>
        <fullName evidence="6">Uncharacterized protein</fullName>
    </submittedName>
</protein>
<dbReference type="PANTHER" id="PTHR42647">
    <property type="entry name" value="SBP (S-RIBONUCLEASE BINDING PROTEIN) FAMILY PROTEIN"/>
    <property type="match status" value="1"/>
</dbReference>
<evidence type="ECO:0000313" key="7">
    <source>
        <dbReference type="Proteomes" id="UP001630127"/>
    </source>
</evidence>
<gene>
    <name evidence="6" type="ORF">ACH5RR_016931</name>
</gene>